<dbReference type="SUPFAM" id="SSF51430">
    <property type="entry name" value="NAD(P)-linked oxidoreductase"/>
    <property type="match status" value="1"/>
</dbReference>
<proteinExistence type="predicted"/>
<evidence type="ECO:0000313" key="1">
    <source>
        <dbReference type="EMBL" id="CAK9060955.1"/>
    </source>
</evidence>
<evidence type="ECO:0000313" key="2">
    <source>
        <dbReference type="Proteomes" id="UP001642484"/>
    </source>
</evidence>
<name>A0ABP0NB03_9DINO</name>
<sequence>MKQSNWLKAVGVSNFAERHLIDLQQEGLPAPAVHQLEFHPAWPRVPLETAAPARAVGTIMQAYGCLGGAHTGAMLLQLELVQQIAQHHEHLKELIRQRVKWEGRLMVVLPVVPLLSSPWTTCTGGMPTWAYIIYLPFLLKAKVTEAVMLQKLQSPEYIWSLEHILGFWLWGPLEHLDPWPTRAGPAAFLHSFASLFARCS</sequence>
<dbReference type="Proteomes" id="UP001642484">
    <property type="component" value="Unassembled WGS sequence"/>
</dbReference>
<reference evidence="1 2" key="1">
    <citation type="submission" date="2024-02" db="EMBL/GenBank/DDBJ databases">
        <authorList>
            <person name="Chen Y."/>
            <person name="Shah S."/>
            <person name="Dougan E. K."/>
            <person name="Thang M."/>
            <person name="Chan C."/>
        </authorList>
    </citation>
    <scope>NUCLEOTIDE SEQUENCE [LARGE SCALE GENOMIC DNA]</scope>
</reference>
<gene>
    <name evidence="1" type="ORF">CCMP2556_LOCUS29981</name>
</gene>
<keyword evidence="2" id="KW-1185">Reference proteome</keyword>
<accession>A0ABP0NB03</accession>
<protein>
    <submittedName>
        <fullName evidence="1">Uncharacterized protein</fullName>
    </submittedName>
</protein>
<comment type="caution">
    <text evidence="1">The sequence shown here is derived from an EMBL/GenBank/DDBJ whole genome shotgun (WGS) entry which is preliminary data.</text>
</comment>
<organism evidence="1 2">
    <name type="scientific">Durusdinium trenchii</name>
    <dbReference type="NCBI Taxonomy" id="1381693"/>
    <lineage>
        <taxon>Eukaryota</taxon>
        <taxon>Sar</taxon>
        <taxon>Alveolata</taxon>
        <taxon>Dinophyceae</taxon>
        <taxon>Suessiales</taxon>
        <taxon>Symbiodiniaceae</taxon>
        <taxon>Durusdinium</taxon>
    </lineage>
</organism>
<dbReference type="EMBL" id="CAXAMN010021577">
    <property type="protein sequence ID" value="CAK9060955.1"/>
    <property type="molecule type" value="Genomic_DNA"/>
</dbReference>
<dbReference type="Gene3D" id="3.20.20.100">
    <property type="entry name" value="NADP-dependent oxidoreductase domain"/>
    <property type="match status" value="1"/>
</dbReference>
<dbReference type="InterPro" id="IPR036812">
    <property type="entry name" value="NAD(P)_OxRdtase_dom_sf"/>
</dbReference>